<evidence type="ECO:0000313" key="2">
    <source>
        <dbReference type="EMBL" id="BBO78553.1"/>
    </source>
</evidence>
<protein>
    <submittedName>
        <fullName evidence="2">Uncharacterized protein</fullName>
    </submittedName>
</protein>
<dbReference type="RefSeq" id="WP_197740456.1">
    <property type="nucleotide sequence ID" value="NZ_AP021875.1"/>
</dbReference>
<accession>A0A5K7ZFR1</accession>
<keyword evidence="3" id="KW-1185">Reference proteome</keyword>
<reference evidence="2 3" key="1">
    <citation type="submission" date="2019-11" db="EMBL/GenBank/DDBJ databases">
        <title>Comparative genomics of hydrocarbon-degrading Desulfosarcina strains.</title>
        <authorList>
            <person name="Watanabe M."/>
            <person name="Kojima H."/>
            <person name="Fukui M."/>
        </authorList>
    </citation>
    <scope>NUCLEOTIDE SEQUENCE [LARGE SCALE GENOMIC DNA]</scope>
    <source>
        <strain evidence="2 3">PP31</strain>
    </source>
</reference>
<dbReference type="Proteomes" id="UP000427769">
    <property type="component" value="Chromosome"/>
</dbReference>
<feature type="signal peptide" evidence="1">
    <location>
        <begin position="1"/>
        <end position="26"/>
    </location>
</feature>
<organism evidence="2 3">
    <name type="scientific">Desulfosarcina widdelii</name>
    <dbReference type="NCBI Taxonomy" id="947919"/>
    <lineage>
        <taxon>Bacteria</taxon>
        <taxon>Pseudomonadati</taxon>
        <taxon>Thermodesulfobacteriota</taxon>
        <taxon>Desulfobacteria</taxon>
        <taxon>Desulfobacterales</taxon>
        <taxon>Desulfosarcinaceae</taxon>
        <taxon>Desulfosarcina</taxon>
    </lineage>
</organism>
<dbReference type="EMBL" id="AP021875">
    <property type="protein sequence ID" value="BBO78553.1"/>
    <property type="molecule type" value="Genomic_DNA"/>
</dbReference>
<dbReference type="KEGG" id="dwd:DSCW_59700"/>
<name>A0A5K7ZFR1_9BACT</name>
<feature type="chain" id="PRO_5024291282" evidence="1">
    <location>
        <begin position="27"/>
        <end position="135"/>
    </location>
</feature>
<dbReference type="PROSITE" id="PS51257">
    <property type="entry name" value="PROKAR_LIPOPROTEIN"/>
    <property type="match status" value="1"/>
</dbReference>
<sequence length="135" mass="15198">MKCRCKSALRALVLLLTGWLALIATAGIGCAADYRPLIGRWQRIDGGYVIDVRQVEPDGSIDARYLNPRTINVSQANASTLKGYLKIFLELSDVGYPGSTYTLIYDPEKDILLGTYYQAVQRQNYDVIFVRMTRQ</sequence>
<dbReference type="AlphaFoldDB" id="A0A5K7ZFR1"/>
<evidence type="ECO:0000313" key="3">
    <source>
        <dbReference type="Proteomes" id="UP000427769"/>
    </source>
</evidence>
<keyword evidence="1" id="KW-0732">Signal</keyword>
<gene>
    <name evidence="2" type="ORF">DSCW_59700</name>
</gene>
<proteinExistence type="predicted"/>
<evidence type="ECO:0000256" key="1">
    <source>
        <dbReference type="SAM" id="SignalP"/>
    </source>
</evidence>